<accession>A0A3P6ADZ5</accession>
<organism evidence="2">
    <name type="scientific">Brassica campestris</name>
    <name type="common">Field mustard</name>
    <dbReference type="NCBI Taxonomy" id="3711"/>
    <lineage>
        <taxon>Eukaryota</taxon>
        <taxon>Viridiplantae</taxon>
        <taxon>Streptophyta</taxon>
        <taxon>Embryophyta</taxon>
        <taxon>Tracheophyta</taxon>
        <taxon>Spermatophyta</taxon>
        <taxon>Magnoliopsida</taxon>
        <taxon>eudicotyledons</taxon>
        <taxon>Gunneridae</taxon>
        <taxon>Pentapetalae</taxon>
        <taxon>rosids</taxon>
        <taxon>malvids</taxon>
        <taxon>Brassicales</taxon>
        <taxon>Brassicaceae</taxon>
        <taxon>Brassiceae</taxon>
        <taxon>Brassica</taxon>
    </lineage>
</organism>
<dbReference type="EMBL" id="LS974618">
    <property type="protein sequence ID" value="CAG7892893.1"/>
    <property type="molecule type" value="Genomic_DNA"/>
</dbReference>
<dbReference type="Gramene" id="A02p18450.2_BraZ1">
    <property type="protein sequence ID" value="A02p18450.2_BraZ1.CDS.1"/>
    <property type="gene ID" value="A02g18450.2_BraZ1"/>
</dbReference>
<sequence length="95" mass="10982">MKDRYTADWNDLIEMIANPGFNPTETFLIKYSLQATVHTIWRERNSRSHGEQPHDVACLITFIYKAIRLKLHSVKGKGHKHLAEGLMAWFGSRGE</sequence>
<protein>
    <submittedName>
        <fullName evidence="1">Uncharacterized protein</fullName>
    </submittedName>
</protein>
<name>A0A3P6ADZ5_BRACM</name>
<dbReference type="AlphaFoldDB" id="A0A3P6ADZ5"/>
<reference evidence="2" key="1">
    <citation type="submission" date="2018-11" db="EMBL/GenBank/DDBJ databases">
        <authorList>
            <consortium name="Genoscope - CEA"/>
            <person name="William W."/>
        </authorList>
    </citation>
    <scope>NUCLEOTIDE SEQUENCE</scope>
</reference>
<dbReference type="EMBL" id="LR031573">
    <property type="protein sequence ID" value="VDC87609.1"/>
    <property type="molecule type" value="Genomic_DNA"/>
</dbReference>
<evidence type="ECO:0000313" key="1">
    <source>
        <dbReference type="EMBL" id="CAG7892893.1"/>
    </source>
</evidence>
<gene>
    <name evidence="2" type="ORF">BRAA02T06406Z</name>
    <name evidence="1" type="ORF">BRAPAZ1V2_A02P18450.2</name>
</gene>
<evidence type="ECO:0000313" key="2">
    <source>
        <dbReference type="EMBL" id="VDC87609.1"/>
    </source>
</evidence>
<proteinExistence type="predicted"/>
<dbReference type="Proteomes" id="UP000694005">
    <property type="component" value="Chromosome A02"/>
</dbReference>